<dbReference type="Proteomes" id="UP000192923">
    <property type="component" value="Unassembled WGS sequence"/>
</dbReference>
<keyword evidence="2" id="KW-1185">Reference proteome</keyword>
<name>A0A1Y6CUC8_9GAMM</name>
<accession>A0A1Y6CUC8</accession>
<proteinExistence type="predicted"/>
<evidence type="ECO:0000313" key="1">
    <source>
        <dbReference type="EMBL" id="SMF93907.1"/>
    </source>
</evidence>
<reference evidence="1 2" key="1">
    <citation type="submission" date="2016-12" db="EMBL/GenBank/DDBJ databases">
        <authorList>
            <person name="Song W.-J."/>
            <person name="Kurnit D.M."/>
        </authorList>
    </citation>
    <scope>NUCLEOTIDE SEQUENCE [LARGE SCALE GENOMIC DNA]</scope>
    <source>
        <strain evidence="1 2">175</strain>
    </source>
</reference>
<dbReference type="EMBL" id="FXAM01000001">
    <property type="protein sequence ID" value="SMF93907.1"/>
    <property type="molecule type" value="Genomic_DNA"/>
</dbReference>
<sequence>MNGWASRMAALPAFAWAARPSAQSYAGRMIRVTDYGVGHGSLWFSDGSAWRLVGPTEVYNTTTDFVGTYAGATLVAQAMFPAGLLRVGDVLALVIRTLKSGTADAFARNIRFGGTGDIGVDSSVFSLGYGSTNTHTAENPRLKIVSATSIRVTTIGSTTSFSGGTSAVGATDTTIPDIAANNSYLSITFNKNAGSAGETLTTKELTIIHHPGP</sequence>
<dbReference type="AlphaFoldDB" id="A0A1Y6CUC8"/>
<dbReference type="STRING" id="1760988.SAMN02949497_1203"/>
<protein>
    <submittedName>
        <fullName evidence="1">Uncharacterized protein</fullName>
    </submittedName>
</protein>
<dbReference type="RefSeq" id="WP_125468814.1">
    <property type="nucleotide sequence ID" value="NZ_FXAM01000001.1"/>
</dbReference>
<gene>
    <name evidence="1" type="ORF">SAMN02949497_1203</name>
</gene>
<evidence type="ECO:0000313" key="2">
    <source>
        <dbReference type="Proteomes" id="UP000192923"/>
    </source>
</evidence>
<organism evidence="1 2">
    <name type="scientific">Methylomagnum ishizawai</name>
    <dbReference type="NCBI Taxonomy" id="1760988"/>
    <lineage>
        <taxon>Bacteria</taxon>
        <taxon>Pseudomonadati</taxon>
        <taxon>Pseudomonadota</taxon>
        <taxon>Gammaproteobacteria</taxon>
        <taxon>Methylococcales</taxon>
        <taxon>Methylococcaceae</taxon>
        <taxon>Methylomagnum</taxon>
    </lineage>
</organism>